<keyword evidence="4" id="KW-1133">Transmembrane helix</keyword>
<feature type="transmembrane region" description="Helical" evidence="4">
    <location>
        <begin position="169"/>
        <end position="189"/>
    </location>
</feature>
<dbReference type="Pfam" id="PF00175">
    <property type="entry name" value="NAD_binding_1"/>
    <property type="match status" value="1"/>
</dbReference>
<dbReference type="Gene3D" id="3.40.50.360">
    <property type="match status" value="1"/>
</dbReference>
<feature type="domain" description="Flavodoxin-like" evidence="5">
    <location>
        <begin position="334"/>
        <end position="467"/>
    </location>
</feature>
<dbReference type="PROSITE" id="PS51384">
    <property type="entry name" value="FAD_FR"/>
    <property type="match status" value="1"/>
</dbReference>
<dbReference type="PROSITE" id="PS50902">
    <property type="entry name" value="FLAVODOXIN_LIKE"/>
    <property type="match status" value="1"/>
</dbReference>
<dbReference type="PANTHER" id="PTHR19384:SF17">
    <property type="entry name" value="NADPH--CYTOCHROME P450 REDUCTASE"/>
    <property type="match status" value="1"/>
</dbReference>
<dbReference type="InterPro" id="IPR039261">
    <property type="entry name" value="FNR_nucleotide-bd"/>
</dbReference>
<evidence type="ECO:0000313" key="8">
    <source>
        <dbReference type="Proteomes" id="UP000037822"/>
    </source>
</evidence>
<dbReference type="InterPro" id="IPR029039">
    <property type="entry name" value="Flavoprotein-like_sf"/>
</dbReference>
<dbReference type="GO" id="GO:0005829">
    <property type="term" value="C:cytosol"/>
    <property type="evidence" value="ECO:0007669"/>
    <property type="project" value="TreeGrafter"/>
</dbReference>
<keyword evidence="1" id="KW-0285">Flavoprotein</keyword>
<proteinExistence type="predicted"/>
<dbReference type="PRINTS" id="PR00371">
    <property type="entry name" value="FPNCR"/>
</dbReference>
<keyword evidence="8" id="KW-1185">Reference proteome</keyword>
<dbReference type="PANTHER" id="PTHR19384">
    <property type="entry name" value="NITRIC OXIDE SYNTHASE-RELATED"/>
    <property type="match status" value="1"/>
</dbReference>
<comment type="caution">
    <text evidence="7">The sequence shown here is derived from an EMBL/GenBank/DDBJ whole genome shotgun (WGS) entry which is preliminary data.</text>
</comment>
<dbReference type="SUPFAM" id="SSF63380">
    <property type="entry name" value="Riboflavin synthase domain-like"/>
    <property type="match status" value="1"/>
</dbReference>
<dbReference type="InterPro" id="IPR008254">
    <property type="entry name" value="Flavodoxin/NO_synth"/>
</dbReference>
<keyword evidence="2" id="KW-0288">FMN</keyword>
<dbReference type="RefSeq" id="WP_054210671.1">
    <property type="nucleotide sequence ID" value="NZ_LGSZ01000050.1"/>
</dbReference>
<dbReference type="EMBL" id="LGSZ01000050">
    <property type="protein sequence ID" value="KPH79402.1"/>
    <property type="molecule type" value="Genomic_DNA"/>
</dbReference>
<dbReference type="AlphaFoldDB" id="A0A0N1N2X4"/>
<dbReference type="Gene3D" id="2.40.30.10">
    <property type="entry name" value="Translation factors"/>
    <property type="match status" value="1"/>
</dbReference>
<evidence type="ECO:0000256" key="2">
    <source>
        <dbReference type="ARBA" id="ARBA00022643"/>
    </source>
</evidence>
<dbReference type="OrthoDB" id="9816402at2"/>
<dbReference type="InterPro" id="IPR001709">
    <property type="entry name" value="Flavoprot_Pyr_Nucl_cyt_Rdtase"/>
</dbReference>
<organism evidence="7 8">
    <name type="scientific">Bosea vaviloviae</name>
    <dbReference type="NCBI Taxonomy" id="1526658"/>
    <lineage>
        <taxon>Bacteria</taxon>
        <taxon>Pseudomonadati</taxon>
        <taxon>Pseudomonadota</taxon>
        <taxon>Alphaproteobacteria</taxon>
        <taxon>Hyphomicrobiales</taxon>
        <taxon>Boseaceae</taxon>
        <taxon>Bosea</taxon>
    </lineage>
</organism>
<feature type="transmembrane region" description="Helical" evidence="4">
    <location>
        <begin position="123"/>
        <end position="148"/>
    </location>
</feature>
<dbReference type="Gene3D" id="3.40.50.80">
    <property type="entry name" value="Nucleotide-binding domain of ferredoxin-NADP reductase (FNR) module"/>
    <property type="match status" value="1"/>
</dbReference>
<dbReference type="InterPro" id="IPR001433">
    <property type="entry name" value="OxRdtase_FAD/NAD-bd"/>
</dbReference>
<evidence type="ECO:0000256" key="4">
    <source>
        <dbReference type="SAM" id="Phobius"/>
    </source>
</evidence>
<sequence>MLRQIHSLPGLVAALLVAVLALTGAVLSVQPALERFAASSVVTGTISVAALAEAAQAQHAEIDKITKTASGSVVVSYFDGDKAGADLADPATGRVIGPHSPSATIRFITNLHRSLLLGTAGRIAAGLGALAMVVLTITGAMMLAARLGGWTALLQPIRGNARQRWHAQAGRLAIVGLLLTALTGCFLSLTSFELIPDGLAEPVATASGGGGARASVGSLAALQAVDLADLRELAFPYAADPTDTYRLTTAAGVTQIDAATGEALSFQPHSTARQLYETIYMLHTGQGLWPLGLLLGLSALAVPVFAITGAMIWWQRRRSLPRIADNRPASAADTIILVGSEGNSTWGFARTLHAALTQAGHKVHAAPMNALARAYPKAARMLILTATYGDGTAPASASGFLARLDRSALKLPVAVLGFGDRSFPQFCRFAEDVAAALAMRGWPALIEIDRIDRQSSQSFALWGDRLGTALGHGLTLAHVAERPKTMALELVKRVDYGAEVQAPTAILTFRLPGAAAGRALWKRLFPASLPPFEAGDLVGILPPGSTVPRYYSLASSAREGILEICVRKQPGGLCSGFLNDLPLGGRIDGFIKANPAFRPNASAAPLILIGAGAGIAPLMGFLRANRSHREAHLYWGGRSPASDFLYRDDLASCIADGRLSALNAVFSRVAEGGYVQDRLAKDAQQLAALLRRGAQIMVCGGRDMAGGVSQALDAILAPMGLSTATLKASGLYLEDVY</sequence>
<dbReference type="InterPro" id="IPR017938">
    <property type="entry name" value="Riboflavin_synthase-like_b-brl"/>
</dbReference>
<keyword evidence="4" id="KW-0812">Transmembrane</keyword>
<evidence type="ECO:0000313" key="7">
    <source>
        <dbReference type="EMBL" id="KPH79402.1"/>
    </source>
</evidence>
<dbReference type="Pfam" id="PF03929">
    <property type="entry name" value="PepSY_TM"/>
    <property type="match status" value="1"/>
</dbReference>
<dbReference type="GO" id="GO:0050660">
    <property type="term" value="F:flavin adenine dinucleotide binding"/>
    <property type="evidence" value="ECO:0007669"/>
    <property type="project" value="TreeGrafter"/>
</dbReference>
<dbReference type="CDD" id="cd06201">
    <property type="entry name" value="SiR_like2"/>
    <property type="match status" value="1"/>
</dbReference>
<dbReference type="PATRIC" id="fig|1526658.3.peg.1464"/>
<dbReference type="GO" id="GO:0016491">
    <property type="term" value="F:oxidoreductase activity"/>
    <property type="evidence" value="ECO:0007669"/>
    <property type="project" value="InterPro"/>
</dbReference>
<dbReference type="GO" id="GO:0010181">
    <property type="term" value="F:FMN binding"/>
    <property type="evidence" value="ECO:0007669"/>
    <property type="project" value="InterPro"/>
</dbReference>
<dbReference type="SUPFAM" id="SSF52343">
    <property type="entry name" value="Ferredoxin reductase-like, C-terminal NADP-linked domain"/>
    <property type="match status" value="1"/>
</dbReference>
<feature type="domain" description="FAD-binding FR-type" evidence="6">
    <location>
        <begin position="483"/>
        <end position="600"/>
    </location>
</feature>
<dbReference type="EC" id="1.6.2.4" evidence="3"/>
<dbReference type="Pfam" id="PF00258">
    <property type="entry name" value="Flavodoxin_1"/>
    <property type="match status" value="1"/>
</dbReference>
<feature type="transmembrane region" description="Helical" evidence="4">
    <location>
        <begin position="291"/>
        <end position="314"/>
    </location>
</feature>
<dbReference type="InterPro" id="IPR017927">
    <property type="entry name" value="FAD-bd_FR_type"/>
</dbReference>
<reference evidence="7 8" key="1">
    <citation type="submission" date="2015-07" db="EMBL/GenBank/DDBJ databases">
        <title>Whole genome sequencing of Bosea vaviloviae isolated from cave pool.</title>
        <authorList>
            <person name="Tan N.E.H."/>
            <person name="Lee Y.P."/>
            <person name="Gan H.M."/>
            <person name="Barton H."/>
            <person name="Savka M.A."/>
        </authorList>
    </citation>
    <scope>NUCLEOTIDE SEQUENCE [LARGE SCALE GENOMIC DNA]</scope>
    <source>
        <strain evidence="7 8">SD260</strain>
    </source>
</reference>
<evidence type="ECO:0000259" key="5">
    <source>
        <dbReference type="PROSITE" id="PS50902"/>
    </source>
</evidence>
<evidence type="ECO:0000259" key="6">
    <source>
        <dbReference type="PROSITE" id="PS51384"/>
    </source>
</evidence>
<keyword evidence="4" id="KW-0472">Membrane</keyword>
<dbReference type="InterPro" id="IPR005625">
    <property type="entry name" value="PepSY-ass_TM"/>
</dbReference>
<gene>
    <name evidence="7" type="ORF">AE618_19190</name>
</gene>
<dbReference type="Proteomes" id="UP000037822">
    <property type="component" value="Unassembled WGS sequence"/>
</dbReference>
<accession>A0A0N1N2X4</accession>
<evidence type="ECO:0000256" key="3">
    <source>
        <dbReference type="ARBA" id="ARBA00023797"/>
    </source>
</evidence>
<dbReference type="SUPFAM" id="SSF52218">
    <property type="entry name" value="Flavoproteins"/>
    <property type="match status" value="1"/>
</dbReference>
<name>A0A0N1N2X4_9HYPH</name>
<protein>
    <recommendedName>
        <fullName evidence="3">NADPH--hemoprotein reductase</fullName>
        <ecNumber evidence="3">1.6.2.4</ecNumber>
    </recommendedName>
</protein>
<evidence type="ECO:0000256" key="1">
    <source>
        <dbReference type="ARBA" id="ARBA00022630"/>
    </source>
</evidence>